<accession>A0A7U3YCT9</accession>
<reference evidence="1" key="1">
    <citation type="submission" date="2010-10" db="EMBL/GenBank/DDBJ databases">
        <title>Complete sequence of chromosome of Geobacillus sp. Y4.1MC1.</title>
        <authorList>
            <consortium name="US DOE Joint Genome Institute"/>
            <person name="Lucas S."/>
            <person name="Copeland A."/>
            <person name="Lapidus A."/>
            <person name="Cheng J.-F."/>
            <person name="Bruce D."/>
            <person name="Goodwin L."/>
            <person name="Pitluck S."/>
            <person name="Chertkov O."/>
            <person name="Zhang X."/>
            <person name="Detter J.C."/>
            <person name="Han C."/>
            <person name="Tapia R."/>
            <person name="Land M."/>
            <person name="Hauser L."/>
            <person name="Jeffries C."/>
            <person name="Kyrpides N."/>
            <person name="Ivanova N."/>
            <person name="Ovchinnikova G."/>
            <person name="Brumm P."/>
            <person name="Mead D."/>
            <person name="Woyke T."/>
        </authorList>
    </citation>
    <scope>NUCLEOTIDE SEQUENCE [LARGE SCALE GENOMIC DNA]</scope>
    <source>
        <strain evidence="1">Y4.1MC1</strain>
    </source>
</reference>
<evidence type="ECO:0000313" key="1">
    <source>
        <dbReference type="EMBL" id="ADP73469.1"/>
    </source>
</evidence>
<proteinExistence type="predicted"/>
<dbReference type="KEGG" id="gmc:GY4MC1_0641"/>
<dbReference type="AlphaFoldDB" id="A0A7U3YCT9"/>
<protein>
    <submittedName>
        <fullName evidence="1">Uncharacterized protein</fullName>
    </submittedName>
</protein>
<sequence length="101" mass="10361">MATTPKRLYKGTAGTTSTTVYTVPASTTTIVKNIVLTNKTGSAATITITIAGTEVVYNYSVAANDTVVLDLSLVMSATEIITVQAGTANAINVYISGVEVA</sequence>
<dbReference type="EMBL" id="CP002293">
    <property type="protein sequence ID" value="ADP73469.1"/>
    <property type="molecule type" value="Genomic_DNA"/>
</dbReference>
<gene>
    <name evidence="1" type="ORF">GY4MC1_0641</name>
</gene>
<name>A0A7U3YCT9_GEOS0</name>
<organism evidence="1">
    <name type="scientific">Geobacillus sp. (strain Y4.1MC1)</name>
    <dbReference type="NCBI Taxonomy" id="581103"/>
    <lineage>
        <taxon>Bacteria</taxon>
        <taxon>Bacillati</taxon>
        <taxon>Bacillota</taxon>
        <taxon>Bacilli</taxon>
        <taxon>Bacillales</taxon>
        <taxon>Anoxybacillaceae</taxon>
        <taxon>Geobacillus</taxon>
    </lineage>
</organism>